<protein>
    <submittedName>
        <fullName evidence="4">Uncharacterized protein</fullName>
    </submittedName>
</protein>
<organism evidence="4 5">
    <name type="scientific">Luteibacter pinisoli</name>
    <dbReference type="NCBI Taxonomy" id="2589080"/>
    <lineage>
        <taxon>Bacteria</taxon>
        <taxon>Pseudomonadati</taxon>
        <taxon>Pseudomonadota</taxon>
        <taxon>Gammaproteobacteria</taxon>
        <taxon>Lysobacterales</taxon>
        <taxon>Rhodanobacteraceae</taxon>
        <taxon>Luteibacter</taxon>
    </lineage>
</organism>
<keyword evidence="5" id="KW-1185">Reference proteome</keyword>
<dbReference type="Pfam" id="PF20410">
    <property type="entry name" value="X-Tfes_XVIPCD"/>
    <property type="match status" value="1"/>
</dbReference>
<evidence type="ECO:0000259" key="2">
    <source>
        <dbReference type="Pfam" id="PF01471"/>
    </source>
</evidence>
<dbReference type="InterPro" id="IPR036366">
    <property type="entry name" value="PGBDSf"/>
</dbReference>
<dbReference type="InterPro" id="IPR036365">
    <property type="entry name" value="PGBD-like_sf"/>
</dbReference>
<feature type="domain" description="Peptidoglycan binding-like" evidence="2">
    <location>
        <begin position="308"/>
        <end position="368"/>
    </location>
</feature>
<dbReference type="InterPro" id="IPR002477">
    <property type="entry name" value="Peptidoglycan-bd-like"/>
</dbReference>
<proteinExistence type="predicted"/>
<evidence type="ECO:0000313" key="5">
    <source>
        <dbReference type="Proteomes" id="UP000316093"/>
    </source>
</evidence>
<dbReference type="AlphaFoldDB" id="A0A4Y5Z4R7"/>
<evidence type="ECO:0000313" key="4">
    <source>
        <dbReference type="EMBL" id="QDE40104.1"/>
    </source>
</evidence>
<feature type="domain" description="X-Tfes XVIPCD" evidence="3">
    <location>
        <begin position="386"/>
        <end position="480"/>
    </location>
</feature>
<dbReference type="InterPro" id="IPR046519">
    <property type="entry name" value="X-Tfes_XVIPCD"/>
</dbReference>
<feature type="region of interest" description="Disordered" evidence="1">
    <location>
        <begin position="493"/>
        <end position="516"/>
    </location>
</feature>
<gene>
    <name evidence="4" type="ORF">FIV34_13200</name>
</gene>
<dbReference type="Gene3D" id="1.10.101.10">
    <property type="entry name" value="PGBD-like superfamily/PGBD"/>
    <property type="match status" value="1"/>
</dbReference>
<accession>A0A4Y5Z4R7</accession>
<feature type="compositionally biased region" description="Low complexity" evidence="1">
    <location>
        <begin position="493"/>
        <end position="507"/>
    </location>
</feature>
<sequence>MSGPNTRDPEALAGAMFFIVGRGTEGGAASYRLSVAGVTDKTWGDASHVADNSGYSIGTIQVDLGQRGTWPLGSIDGTPSSTQATYVDSIIDQSSAYSSAHGLPFPTDKAALRSDLLTHGNGERGRSTISFIDAGTRTFINDWAASETGKKWVHTNVDYPQVKNATETATRMVDSVGKNISDDHRLETIAILTKTANQYPTQLNQFKNVMANGGTFEDVMDTALDIKSRHRSYAGPEAADVAAQYKSAFANPEVATALERAQTKVASSNFDPSTQTSDPDIRAALAAIGQTGRAHNVQGTPSLRAGMSGDAIRGLQTHLNELGAADTHGRALTPDGHFGPATRNAVENFQRSHAMTVDGVAGPETQAAVLHEVERLRDASRMSLSDSRHPGVSLYEQALGGVRGIDQQRGRSTDQASCNLAGSLAVAACSHGMHRIDHVVMSDDGARAYAVQGDLNSPFKVHANVDVAQSVNTPLEQSGAAFVQAAQQQADRTAVQQQQTQAQTQEAPVHQPAMHR</sequence>
<reference evidence="4 5" key="1">
    <citation type="submission" date="2019-06" db="EMBL/GenBank/DDBJ databases">
        <title>A complete genome sequence for Luteibacter pinisoli MAH-14.</title>
        <authorList>
            <person name="Baltrus D.A."/>
        </authorList>
    </citation>
    <scope>NUCLEOTIDE SEQUENCE [LARGE SCALE GENOMIC DNA]</scope>
    <source>
        <strain evidence="4 5">MAH-14</strain>
    </source>
</reference>
<dbReference type="Pfam" id="PF01471">
    <property type="entry name" value="PG_binding_1"/>
    <property type="match status" value="1"/>
</dbReference>
<dbReference type="Proteomes" id="UP000316093">
    <property type="component" value="Chromosome"/>
</dbReference>
<dbReference type="EMBL" id="CP041046">
    <property type="protein sequence ID" value="QDE40104.1"/>
    <property type="molecule type" value="Genomic_DNA"/>
</dbReference>
<dbReference type="OrthoDB" id="5939551at2"/>
<name>A0A4Y5Z4R7_9GAMM</name>
<evidence type="ECO:0000259" key="3">
    <source>
        <dbReference type="Pfam" id="PF20410"/>
    </source>
</evidence>
<evidence type="ECO:0000256" key="1">
    <source>
        <dbReference type="SAM" id="MobiDB-lite"/>
    </source>
</evidence>
<dbReference type="SUPFAM" id="SSF47090">
    <property type="entry name" value="PGBD-like"/>
    <property type="match status" value="1"/>
</dbReference>
<dbReference type="KEGG" id="lpy:FIV34_13200"/>